<protein>
    <recommendedName>
        <fullName evidence="4">HEPN domain-containing protein</fullName>
    </recommendedName>
</protein>
<keyword evidence="1" id="KW-0812">Transmembrane</keyword>
<sequence length="131" mass="15581">MYDIEEERYNIYWKKAKEFYQIMKFAEDKELWIGAGLLGIHCAISLCDALTTFYLGARSRSEKHQDVVVLLKKIKVKNIDEKIRHVLSILSVKNLVEYEAREFKESDSRKIIIQVERLYVWVSQLLPIRED</sequence>
<proteinExistence type="predicted"/>
<dbReference type="Proteomes" id="UP000229307">
    <property type="component" value="Unassembled WGS sequence"/>
</dbReference>
<reference evidence="3" key="1">
    <citation type="submission" date="2017-09" db="EMBL/GenBank/DDBJ databases">
        <title>Depth-based differentiation of microbial function through sediment-hosted aquifers and enrichment of novel symbionts in the deep terrestrial subsurface.</title>
        <authorList>
            <person name="Probst A.J."/>
            <person name="Ladd B."/>
            <person name="Jarett J.K."/>
            <person name="Geller-Mcgrath D.E."/>
            <person name="Sieber C.M.K."/>
            <person name="Emerson J.B."/>
            <person name="Anantharaman K."/>
            <person name="Thomas B.C."/>
            <person name="Malmstrom R."/>
            <person name="Stieglmeier M."/>
            <person name="Klingl A."/>
            <person name="Woyke T."/>
            <person name="Ryan C.M."/>
            <person name="Banfield J.F."/>
        </authorList>
    </citation>
    <scope>NUCLEOTIDE SEQUENCE [LARGE SCALE GENOMIC DNA]</scope>
</reference>
<comment type="caution">
    <text evidence="2">The sequence shown here is derived from an EMBL/GenBank/DDBJ whole genome shotgun (WGS) entry which is preliminary data.</text>
</comment>
<feature type="transmembrane region" description="Helical" evidence="1">
    <location>
        <begin position="31"/>
        <end position="55"/>
    </location>
</feature>
<evidence type="ECO:0000313" key="2">
    <source>
        <dbReference type="EMBL" id="PIZ15077.1"/>
    </source>
</evidence>
<accession>A0A2M7S6D0</accession>
<organism evidence="2 3">
    <name type="scientific">Candidatus Desantisbacteria bacterium CG_4_10_14_0_8_um_filter_48_22</name>
    <dbReference type="NCBI Taxonomy" id="1974543"/>
    <lineage>
        <taxon>Bacteria</taxon>
        <taxon>Candidatus Desantisiibacteriota</taxon>
    </lineage>
</organism>
<keyword evidence="1" id="KW-0472">Membrane</keyword>
<dbReference type="AlphaFoldDB" id="A0A2M7S6D0"/>
<keyword evidence="1" id="KW-1133">Transmembrane helix</keyword>
<evidence type="ECO:0000313" key="3">
    <source>
        <dbReference type="Proteomes" id="UP000229307"/>
    </source>
</evidence>
<evidence type="ECO:0000256" key="1">
    <source>
        <dbReference type="SAM" id="Phobius"/>
    </source>
</evidence>
<gene>
    <name evidence="2" type="ORF">COY52_10515</name>
</gene>
<dbReference type="EMBL" id="PFMR01000283">
    <property type="protein sequence ID" value="PIZ15077.1"/>
    <property type="molecule type" value="Genomic_DNA"/>
</dbReference>
<evidence type="ECO:0008006" key="4">
    <source>
        <dbReference type="Google" id="ProtNLM"/>
    </source>
</evidence>
<name>A0A2M7S6D0_9BACT</name>